<sequence>MTIPFYIVDVFTNTKYAGNQLAVFMNAEALTTTEMQQIATEINFAESTFVTSIDEKKNTAAIKIFTPAYEMKFAGHPIIGTSWVLLNKVFEKNANTLELQVPIGGIKVKQEKDLMWLKAAQPEFFDVLKKEEFAKFSTLSISDFDERFKIQEVTTGSAFVIVPVKNKSVLSSLKIDKENTVKWLEDNCKTAHKALYFFCIEGEQLTSRMLCIENNQVIEDAATGSASTCLQAYLLKYHNNSITLINNQGEFINRSSQIHFDGRLENEVYDINIGGVTKYVAQGEWEV</sequence>
<dbReference type="EMBL" id="JASMRN010000005">
    <property type="protein sequence ID" value="MEZ7515021.1"/>
    <property type="molecule type" value="Genomic_DNA"/>
</dbReference>
<comment type="caution">
    <text evidence="2">The sequence shown here is derived from an EMBL/GenBank/DDBJ whole genome shotgun (WGS) entry which is preliminary data.</text>
</comment>
<evidence type="ECO:0000256" key="1">
    <source>
        <dbReference type="ARBA" id="ARBA00008270"/>
    </source>
</evidence>
<reference evidence="2 3" key="1">
    <citation type="submission" date="2023-05" db="EMBL/GenBank/DDBJ databases">
        <title>Adaptations of aquatic viruses from atmosphere-close ecosystems of the Central Arctic Ocean.</title>
        <authorList>
            <person name="Rahlff J."/>
            <person name="Holmfeldt K."/>
        </authorList>
    </citation>
    <scope>NUCLEOTIDE SEQUENCE [LARGE SCALE GENOMIC DNA]</scope>
    <source>
        <strain evidence="2 3">Arc14</strain>
    </source>
</reference>
<evidence type="ECO:0000313" key="3">
    <source>
        <dbReference type="Proteomes" id="UP001568894"/>
    </source>
</evidence>
<protein>
    <submittedName>
        <fullName evidence="2">PhzF family phenazine biosynthesis protein</fullName>
    </submittedName>
</protein>
<dbReference type="RefSeq" id="WP_371569235.1">
    <property type="nucleotide sequence ID" value="NZ_JASMRN010000005.1"/>
</dbReference>
<evidence type="ECO:0000313" key="2">
    <source>
        <dbReference type="EMBL" id="MEZ7515021.1"/>
    </source>
</evidence>
<dbReference type="Proteomes" id="UP001568894">
    <property type="component" value="Unassembled WGS sequence"/>
</dbReference>
<gene>
    <name evidence="2" type="ORF">QO192_06960</name>
</gene>
<accession>A0ABV4KBM5</accession>
<dbReference type="PIRSF" id="PIRSF016184">
    <property type="entry name" value="PhzC_PhzF"/>
    <property type="match status" value="1"/>
</dbReference>
<proteinExistence type="inferred from homology"/>
<dbReference type="InterPro" id="IPR003719">
    <property type="entry name" value="Phenazine_PhzF-like"/>
</dbReference>
<dbReference type="NCBIfam" id="TIGR00654">
    <property type="entry name" value="PhzF_family"/>
    <property type="match status" value="1"/>
</dbReference>
<dbReference type="PANTHER" id="PTHR13774:SF32">
    <property type="entry name" value="ANTISENSE-ENHANCING SEQUENCE 1"/>
    <property type="match status" value="1"/>
</dbReference>
<keyword evidence="3" id="KW-1185">Reference proteome</keyword>
<name>A0ABV4KBM5_9FLAO</name>
<comment type="similarity">
    <text evidence="1">Belongs to the PhzF family.</text>
</comment>
<dbReference type="PANTHER" id="PTHR13774">
    <property type="entry name" value="PHENAZINE BIOSYNTHESIS PROTEIN"/>
    <property type="match status" value="1"/>
</dbReference>
<dbReference type="Gene3D" id="3.10.310.10">
    <property type="entry name" value="Diaminopimelate Epimerase, Chain A, domain 1"/>
    <property type="match status" value="2"/>
</dbReference>
<organism evidence="2 3">
    <name type="scientific">Flavobacterium frigidarium</name>
    <dbReference type="NCBI Taxonomy" id="99286"/>
    <lineage>
        <taxon>Bacteria</taxon>
        <taxon>Pseudomonadati</taxon>
        <taxon>Bacteroidota</taxon>
        <taxon>Flavobacteriia</taxon>
        <taxon>Flavobacteriales</taxon>
        <taxon>Flavobacteriaceae</taxon>
        <taxon>Flavobacterium</taxon>
    </lineage>
</organism>
<dbReference type="Pfam" id="PF02567">
    <property type="entry name" value="PhzC-PhzF"/>
    <property type="match status" value="1"/>
</dbReference>
<dbReference type="SUPFAM" id="SSF54506">
    <property type="entry name" value="Diaminopimelate epimerase-like"/>
    <property type="match status" value="1"/>
</dbReference>